<accession>A0A1V8S893</accession>
<dbReference type="Gene3D" id="3.30.450.20">
    <property type="entry name" value="PAS domain"/>
    <property type="match status" value="1"/>
</dbReference>
<dbReference type="Pfam" id="PF00615">
    <property type="entry name" value="RGS"/>
    <property type="match status" value="1"/>
</dbReference>
<sequence length="601" mass="67440">MACKRLYRDYSIPEHDSFDTQDHHTHAMQKARTFDSRVTAILENGLDAEETDTKYTGTGIAQIADDATVSSTTDDESSPEPVLHQEQMETTHFFADVAPAPMIPLHTDALSPSGESAFSLKDASASIVSHELPTSGLHSFSSKKLPEFFSQSTFQTVLNNPTISHQLLKFARSRLCGENLDFLNQVSRYRGRLEVVSKLVYEIHNEFISGSSETQINLTKTEHRKVSSDIRTALKMTLPSLESIFLHAQSRIEDLVYLDVYRKFVQYQMSISAAKALGQDQSRYAGLGDCFVLTDPSKADNPILFASDGFVKVSGYQRTEIIPRNCRFLQSQETDRQAVKRLKIAIDKREESVELLLNRKKNGEPFWNLLYTTPLFDEHGKLLFFLGGQINCSTTIHSASDVLCILAQSNESDKEDQTAAMTPSLHTAQSSRSRTILKSLPFRIGSRNSIQARAPGTEETLLKQISDKSLKEQMNSFYTAYSNWIVINYTSYLITFVSSGILDLLFPIKARTVQQAQAVGSEIFRFLANHGAGSVRSEFKAAVKSNLKMGQPISLDLKLCARPYMGFEKFVLHWTPLKNERGEVQWVVLTLGNEQRVGLPF</sequence>
<dbReference type="OrthoDB" id="447251at2759"/>
<evidence type="ECO:0000313" key="5">
    <source>
        <dbReference type="EMBL" id="OQN95263.1"/>
    </source>
</evidence>
<evidence type="ECO:0000259" key="4">
    <source>
        <dbReference type="PROSITE" id="PS50132"/>
    </source>
</evidence>
<dbReference type="InterPro" id="IPR035965">
    <property type="entry name" value="PAS-like_dom_sf"/>
</dbReference>
<evidence type="ECO:0000256" key="1">
    <source>
        <dbReference type="ARBA" id="ARBA00022630"/>
    </source>
</evidence>
<dbReference type="InterPro" id="IPR016137">
    <property type="entry name" value="RGS"/>
</dbReference>
<dbReference type="NCBIfam" id="TIGR00229">
    <property type="entry name" value="sensory_box"/>
    <property type="match status" value="1"/>
</dbReference>
<dbReference type="PANTHER" id="PTHR47429">
    <property type="entry name" value="PROTEIN TWIN LOV 1"/>
    <property type="match status" value="1"/>
</dbReference>
<dbReference type="CDD" id="cd00130">
    <property type="entry name" value="PAS"/>
    <property type="match status" value="1"/>
</dbReference>
<organism evidence="5 6">
    <name type="scientific">Cryoendolithus antarcticus</name>
    <dbReference type="NCBI Taxonomy" id="1507870"/>
    <lineage>
        <taxon>Eukaryota</taxon>
        <taxon>Fungi</taxon>
        <taxon>Dikarya</taxon>
        <taxon>Ascomycota</taxon>
        <taxon>Pezizomycotina</taxon>
        <taxon>Dothideomycetes</taxon>
        <taxon>Dothideomycetidae</taxon>
        <taxon>Cladosporiales</taxon>
        <taxon>Cladosporiaceae</taxon>
        <taxon>Cryoendolithus</taxon>
    </lineage>
</organism>
<gene>
    <name evidence="5" type="ORF">B0A48_18587</name>
</gene>
<protein>
    <recommendedName>
        <fullName evidence="4">RGS domain-containing protein</fullName>
    </recommendedName>
</protein>
<dbReference type="Pfam" id="PF13426">
    <property type="entry name" value="PAS_9"/>
    <property type="match status" value="1"/>
</dbReference>
<evidence type="ECO:0000256" key="3">
    <source>
        <dbReference type="ARBA" id="ARBA00022991"/>
    </source>
</evidence>
<dbReference type="STRING" id="1507870.A0A1V8S893"/>
<feature type="domain" description="RGS" evidence="4">
    <location>
        <begin position="153"/>
        <end position="266"/>
    </location>
</feature>
<keyword evidence="6" id="KW-1185">Reference proteome</keyword>
<name>A0A1V8S893_9PEZI</name>
<dbReference type="InParanoid" id="A0A1V8S893"/>
<dbReference type="EMBL" id="NAJO01000118">
    <property type="protein sequence ID" value="OQN95263.1"/>
    <property type="molecule type" value="Genomic_DNA"/>
</dbReference>
<dbReference type="AlphaFoldDB" id="A0A1V8S893"/>
<dbReference type="InterPro" id="IPR044926">
    <property type="entry name" value="RGS_subdomain_2"/>
</dbReference>
<comment type="caution">
    <text evidence="5">The sequence shown here is derived from an EMBL/GenBank/DDBJ whole genome shotgun (WGS) entry which is preliminary data.</text>
</comment>
<keyword evidence="2" id="KW-0288">FMN</keyword>
<keyword evidence="3" id="KW-0157">Chromophore</keyword>
<dbReference type="Proteomes" id="UP000192596">
    <property type="component" value="Unassembled WGS sequence"/>
</dbReference>
<dbReference type="PROSITE" id="PS50132">
    <property type="entry name" value="RGS"/>
    <property type="match status" value="1"/>
</dbReference>
<dbReference type="GO" id="GO:0005634">
    <property type="term" value="C:nucleus"/>
    <property type="evidence" value="ECO:0007669"/>
    <property type="project" value="TreeGrafter"/>
</dbReference>
<reference evidence="6" key="1">
    <citation type="submission" date="2017-03" db="EMBL/GenBank/DDBJ databases">
        <title>Genomes of endolithic fungi from Antarctica.</title>
        <authorList>
            <person name="Coleine C."/>
            <person name="Masonjones S."/>
            <person name="Stajich J.E."/>
        </authorList>
    </citation>
    <scope>NUCLEOTIDE SEQUENCE [LARGE SCALE GENOMIC DNA]</scope>
    <source>
        <strain evidence="6">CCFEE 5527</strain>
    </source>
</reference>
<dbReference type="SUPFAM" id="SSF55785">
    <property type="entry name" value="PYP-like sensor domain (PAS domain)"/>
    <property type="match status" value="1"/>
</dbReference>
<keyword evidence="1" id="KW-0285">Flavoprotein</keyword>
<dbReference type="InterPro" id="IPR036305">
    <property type="entry name" value="RGS_sf"/>
</dbReference>
<dbReference type="InterPro" id="IPR000014">
    <property type="entry name" value="PAS"/>
</dbReference>
<dbReference type="PANTHER" id="PTHR47429:SF2">
    <property type="entry name" value="PROTEIN TWIN LOV 1"/>
    <property type="match status" value="1"/>
</dbReference>
<dbReference type="SUPFAM" id="SSF48097">
    <property type="entry name" value="Regulator of G-protein signaling, RGS"/>
    <property type="match status" value="1"/>
</dbReference>
<proteinExistence type="predicted"/>
<dbReference type="Gene3D" id="1.10.167.10">
    <property type="entry name" value="Regulator of G-protein Signalling 4, domain 2"/>
    <property type="match status" value="1"/>
</dbReference>
<evidence type="ECO:0000313" key="6">
    <source>
        <dbReference type="Proteomes" id="UP000192596"/>
    </source>
</evidence>
<evidence type="ECO:0000256" key="2">
    <source>
        <dbReference type="ARBA" id="ARBA00022643"/>
    </source>
</evidence>